<dbReference type="VEuPathDB" id="FungiDB:YALI1_F04236g"/>
<dbReference type="GO" id="GO:0051213">
    <property type="term" value="F:dioxygenase activity"/>
    <property type="evidence" value="ECO:0007669"/>
    <property type="project" value="UniProtKB-KW"/>
</dbReference>
<dbReference type="eggNOG" id="KOG2731">
    <property type="taxonomic scope" value="Eukaryota"/>
</dbReference>
<dbReference type="InterPro" id="IPR004574">
    <property type="entry name" value="Alkb"/>
</dbReference>
<name>A0A1D8NLQ4_YARLL</name>
<feature type="binding site" evidence="5">
    <location>
        <position position="295"/>
    </location>
    <ligand>
        <name>Fe cation</name>
        <dbReference type="ChEBI" id="CHEBI:24875"/>
        <note>catalytic</note>
    </ligand>
</feature>
<dbReference type="InterPro" id="IPR037151">
    <property type="entry name" value="AlkB-like_sf"/>
</dbReference>
<dbReference type="Proteomes" id="UP000182444">
    <property type="component" value="Chromosome 1F"/>
</dbReference>
<evidence type="ECO:0000256" key="2">
    <source>
        <dbReference type="ARBA" id="ARBA00022964"/>
    </source>
</evidence>
<dbReference type="InterPro" id="IPR005123">
    <property type="entry name" value="Oxoglu/Fe-dep_dioxygenase_dom"/>
</dbReference>
<dbReference type="GO" id="GO:0046872">
    <property type="term" value="F:metal ion binding"/>
    <property type="evidence" value="ECO:0007669"/>
    <property type="project" value="UniProtKB-KW"/>
</dbReference>
<feature type="binding site" evidence="5">
    <location>
        <position position="236"/>
    </location>
    <ligand>
        <name>Fe cation</name>
        <dbReference type="ChEBI" id="CHEBI:24875"/>
        <note>catalytic</note>
    </ligand>
</feature>
<gene>
    <name evidence="8" type="ORF">B0I71DRAFT_126193</name>
    <name evidence="7" type="ORF">YALI1_F04236g</name>
</gene>
<dbReference type="InterPro" id="IPR027450">
    <property type="entry name" value="AlkB-like"/>
</dbReference>
<dbReference type="EMBL" id="KZ857324">
    <property type="protein sequence ID" value="RDW29219.1"/>
    <property type="molecule type" value="Genomic_DNA"/>
</dbReference>
<dbReference type="Gene3D" id="2.60.120.590">
    <property type="entry name" value="Alpha-ketoglutarate-dependent dioxygenase AlkB-like"/>
    <property type="match status" value="1"/>
</dbReference>
<dbReference type="Pfam" id="PF13532">
    <property type="entry name" value="2OG-FeII_Oxy_2"/>
    <property type="match status" value="1"/>
</dbReference>
<dbReference type="GO" id="GO:0005737">
    <property type="term" value="C:cytoplasm"/>
    <property type="evidence" value="ECO:0007669"/>
    <property type="project" value="TreeGrafter"/>
</dbReference>
<dbReference type="Proteomes" id="UP000256601">
    <property type="component" value="Unassembled WGS sequence"/>
</dbReference>
<keyword evidence="3" id="KW-0560">Oxidoreductase</keyword>
<accession>A0A1D8NLQ4</accession>
<feature type="domain" description="Fe2OG dioxygenase" evidence="6">
    <location>
        <begin position="216"/>
        <end position="329"/>
    </location>
</feature>
<evidence type="ECO:0000313" key="8">
    <source>
        <dbReference type="EMBL" id="RDW29219.1"/>
    </source>
</evidence>
<evidence type="ECO:0000256" key="4">
    <source>
        <dbReference type="ARBA" id="ARBA00023004"/>
    </source>
</evidence>
<evidence type="ECO:0000256" key="5">
    <source>
        <dbReference type="PIRSR" id="PIRSR604574-2"/>
    </source>
</evidence>
<dbReference type="KEGG" id="yli:2907754"/>
<evidence type="ECO:0000256" key="1">
    <source>
        <dbReference type="ARBA" id="ARBA00022723"/>
    </source>
</evidence>
<reference evidence="7 9" key="1">
    <citation type="journal article" date="2016" name="PLoS ONE">
        <title>Sequence Assembly of Yarrowia lipolytica Strain W29/CLIB89 Shows Transposable Element Diversity.</title>
        <authorList>
            <person name="Magnan C."/>
            <person name="Yu J."/>
            <person name="Chang I."/>
            <person name="Jahn E."/>
            <person name="Kanomata Y."/>
            <person name="Wu J."/>
            <person name="Zeller M."/>
            <person name="Oakes M."/>
            <person name="Baldi P."/>
            <person name="Sandmeyer S."/>
        </authorList>
    </citation>
    <scope>NUCLEOTIDE SEQUENCE [LARGE SCALE GENOMIC DNA]</scope>
    <source>
        <strain evidence="7">CLIB89</strain>
        <strain evidence="9">CLIB89(W29)</strain>
    </source>
</reference>
<dbReference type="GeneID" id="2907754"/>
<dbReference type="OMA" id="IHTHYTL"/>
<comment type="cofactor">
    <cofactor evidence="5">
        <name>Fe(2+)</name>
        <dbReference type="ChEBI" id="CHEBI:29033"/>
    </cofactor>
    <text evidence="5">Binds 1 Fe(2+) ion per subunit.</text>
</comment>
<dbReference type="EMBL" id="CP017558">
    <property type="protein sequence ID" value="AOW06566.1"/>
    <property type="molecule type" value="Genomic_DNA"/>
</dbReference>
<evidence type="ECO:0000313" key="9">
    <source>
        <dbReference type="Proteomes" id="UP000182444"/>
    </source>
</evidence>
<evidence type="ECO:0000259" key="6">
    <source>
        <dbReference type="PROSITE" id="PS51471"/>
    </source>
</evidence>
<keyword evidence="1 5" id="KW-0479">Metal-binding</keyword>
<keyword evidence="2" id="KW-0223">Dioxygenase</keyword>
<dbReference type="SUPFAM" id="SSF51197">
    <property type="entry name" value="Clavaminate synthase-like"/>
    <property type="match status" value="1"/>
</dbReference>
<dbReference type="PANTHER" id="PTHR16557">
    <property type="entry name" value="ALKYLATED DNA REPAIR PROTEIN ALKB-RELATED"/>
    <property type="match status" value="1"/>
</dbReference>
<evidence type="ECO:0000256" key="3">
    <source>
        <dbReference type="ARBA" id="ARBA00023002"/>
    </source>
</evidence>
<keyword evidence="4 5" id="KW-0408">Iron</keyword>
<evidence type="ECO:0000313" key="7">
    <source>
        <dbReference type="EMBL" id="AOW06566.1"/>
    </source>
</evidence>
<protein>
    <recommendedName>
        <fullName evidence="6">Fe2OG dioxygenase domain-containing protein</fullName>
    </recommendedName>
</protein>
<organism evidence="7 9">
    <name type="scientific">Yarrowia lipolytica</name>
    <name type="common">Candida lipolytica</name>
    <dbReference type="NCBI Taxonomy" id="4952"/>
    <lineage>
        <taxon>Eukaryota</taxon>
        <taxon>Fungi</taxon>
        <taxon>Dikarya</taxon>
        <taxon>Ascomycota</taxon>
        <taxon>Saccharomycotina</taxon>
        <taxon>Dipodascomycetes</taxon>
        <taxon>Dipodascales</taxon>
        <taxon>Dipodascales incertae sedis</taxon>
        <taxon>Yarrowia</taxon>
    </lineage>
</organism>
<proteinExistence type="predicted"/>
<feature type="binding site" evidence="5">
    <location>
        <position position="234"/>
    </location>
    <ligand>
        <name>Fe cation</name>
        <dbReference type="ChEBI" id="CHEBI:24875"/>
        <note>catalytic</note>
    </ligand>
</feature>
<dbReference type="GO" id="GO:0005634">
    <property type="term" value="C:nucleus"/>
    <property type="evidence" value="ECO:0007669"/>
    <property type="project" value="TreeGrafter"/>
</dbReference>
<evidence type="ECO:0000313" key="10">
    <source>
        <dbReference type="Proteomes" id="UP000256601"/>
    </source>
</evidence>
<dbReference type="VEuPathDB" id="FungiDB:YALI0_F03003g"/>
<sequence length="330" mass="37645">MTLETPRPSLSPSPAPANDLFRPYYKSHRHISHEDALHSPDVFSSYKSYSSPHYTIQQEQFDAESVGLKNRFETFAQTQVDFAPPKHYYTVEELPGLLIYPNLMPPAVQSRLVTETIEQYLPPKEHLNNLDLFYDIPRPFNLFNNENPHAKILHREGGKPTSRDKIKNKQLRWVTLGGQYNWTTKAYPSFIPGTEGFPYFPKNLYELLSRPLFSINPEAAIINFYSPGDILSPHQDVAELSQDDLVSVSIGLDAIFYVGLNRYDDSENSLAPPLCLMLRSGDVIVMGGKSRHAYHGIGKVFSNTSPDLNSPYQDWLDTKRVNINVRQMLQ</sequence>
<dbReference type="PROSITE" id="PS51471">
    <property type="entry name" value="FE2OG_OXY"/>
    <property type="match status" value="1"/>
</dbReference>
<reference evidence="8 10" key="2">
    <citation type="submission" date="2018-07" db="EMBL/GenBank/DDBJ databases">
        <title>Draft Genome Assemblies for Five Robust Yarrowia lipolytica Strains Exhibiting High Lipid Production and Pentose Sugar Utilization and Sugar Alcohol Secretion from Undetoxified Lignocellulosic Biomass Hydrolysates.</title>
        <authorList>
            <consortium name="DOE Joint Genome Institute"/>
            <person name="Walker C."/>
            <person name="Ryu S."/>
            <person name="Na H."/>
            <person name="Zane M."/>
            <person name="LaButti K."/>
            <person name="Lipzen A."/>
            <person name="Haridas S."/>
            <person name="Barry K."/>
            <person name="Grigoriev I.V."/>
            <person name="Quarterman J."/>
            <person name="Slininger P."/>
            <person name="Dien B."/>
            <person name="Trinh C.T."/>
        </authorList>
    </citation>
    <scope>NUCLEOTIDE SEQUENCE [LARGE SCALE GENOMIC DNA]</scope>
    <source>
        <strain evidence="8 10">YB392</strain>
    </source>
</reference>
<dbReference type="PANTHER" id="PTHR16557:SF2">
    <property type="entry name" value="NUCLEIC ACID DIOXYGENASE ALKBH1"/>
    <property type="match status" value="1"/>
</dbReference>
<dbReference type="AlphaFoldDB" id="A0A1D8NLQ4"/>